<comment type="similarity">
    <text evidence="3">Belongs to the WHI5/NRM1 family.</text>
</comment>
<evidence type="ECO:0000256" key="9">
    <source>
        <dbReference type="ARBA" id="ARBA00023015"/>
    </source>
</evidence>
<feature type="domain" description="Helicase ATP-binding" evidence="13">
    <location>
        <begin position="38"/>
        <end position="222"/>
    </location>
</feature>
<keyword evidence="9" id="KW-0805">Transcription regulation</keyword>
<feature type="domain" description="Helicase C-terminal" evidence="14">
    <location>
        <begin position="283"/>
        <end position="449"/>
    </location>
</feature>
<keyword evidence="6" id="KW-0547">Nucleotide-binding</keyword>
<dbReference type="Pfam" id="PF08528">
    <property type="entry name" value="Whi5"/>
    <property type="match status" value="1"/>
</dbReference>
<evidence type="ECO:0000256" key="10">
    <source>
        <dbReference type="ARBA" id="ARBA00023163"/>
    </source>
</evidence>
<dbReference type="InterPro" id="IPR013734">
    <property type="entry name" value="TF_Nrm1/Whi5"/>
</dbReference>
<dbReference type="PANTHER" id="PTHR45626:SF22">
    <property type="entry name" value="DNA REPAIR PROTEIN RAD5"/>
    <property type="match status" value="1"/>
</dbReference>
<dbReference type="InterPro" id="IPR014001">
    <property type="entry name" value="Helicase_ATP-bd"/>
</dbReference>
<dbReference type="GO" id="GO:0005524">
    <property type="term" value="F:ATP binding"/>
    <property type="evidence" value="ECO:0007669"/>
    <property type="project" value="UniProtKB-KW"/>
</dbReference>
<keyword evidence="10" id="KW-0804">Transcription</keyword>
<dbReference type="GO" id="GO:0006281">
    <property type="term" value="P:DNA repair"/>
    <property type="evidence" value="ECO:0007669"/>
    <property type="project" value="TreeGrafter"/>
</dbReference>
<dbReference type="SMART" id="SM00490">
    <property type="entry name" value="HELICc"/>
    <property type="match status" value="1"/>
</dbReference>
<dbReference type="GO" id="GO:0005737">
    <property type="term" value="C:cytoplasm"/>
    <property type="evidence" value="ECO:0007669"/>
    <property type="project" value="UniProtKB-SubCell"/>
</dbReference>
<proteinExistence type="inferred from homology"/>
<dbReference type="InterPro" id="IPR038718">
    <property type="entry name" value="SNF2-like_sf"/>
</dbReference>
<dbReference type="SMART" id="SM00487">
    <property type="entry name" value="DEXDc"/>
    <property type="match status" value="1"/>
</dbReference>
<evidence type="ECO:0000259" key="14">
    <source>
        <dbReference type="PROSITE" id="PS51194"/>
    </source>
</evidence>
<keyword evidence="11" id="KW-0539">Nucleus</keyword>
<dbReference type="Pfam" id="PF00176">
    <property type="entry name" value="SNF2-rel_dom"/>
    <property type="match status" value="1"/>
</dbReference>
<evidence type="ECO:0000256" key="5">
    <source>
        <dbReference type="ARBA" id="ARBA00022491"/>
    </source>
</evidence>
<dbReference type="GO" id="GO:0008094">
    <property type="term" value="F:ATP-dependent activity, acting on DNA"/>
    <property type="evidence" value="ECO:0007669"/>
    <property type="project" value="TreeGrafter"/>
</dbReference>
<evidence type="ECO:0000256" key="1">
    <source>
        <dbReference type="ARBA" id="ARBA00004123"/>
    </source>
</evidence>
<dbReference type="InterPro" id="IPR000330">
    <property type="entry name" value="SNF2_N"/>
</dbReference>
<dbReference type="Proteomes" id="UP000283895">
    <property type="component" value="Unassembled WGS sequence"/>
</dbReference>
<feature type="compositionally biased region" description="Low complexity" evidence="12">
    <location>
        <begin position="500"/>
        <end position="514"/>
    </location>
</feature>
<keyword evidence="4" id="KW-0963">Cytoplasm</keyword>
<dbReference type="Gene3D" id="3.40.50.10810">
    <property type="entry name" value="Tandem AAA-ATPase domain"/>
    <property type="match status" value="1"/>
</dbReference>
<feature type="compositionally biased region" description="Low complexity" evidence="12">
    <location>
        <begin position="644"/>
        <end position="653"/>
    </location>
</feature>
<evidence type="ECO:0000256" key="3">
    <source>
        <dbReference type="ARBA" id="ARBA00006922"/>
    </source>
</evidence>
<organism evidence="15 16">
    <name type="scientific">Cytospora schulzeri</name>
    <dbReference type="NCBI Taxonomy" id="448051"/>
    <lineage>
        <taxon>Eukaryota</taxon>
        <taxon>Fungi</taxon>
        <taxon>Dikarya</taxon>
        <taxon>Ascomycota</taxon>
        <taxon>Pezizomycotina</taxon>
        <taxon>Sordariomycetes</taxon>
        <taxon>Sordariomycetidae</taxon>
        <taxon>Diaporthales</taxon>
        <taxon>Cytosporaceae</taxon>
        <taxon>Cytospora</taxon>
    </lineage>
</organism>
<dbReference type="GO" id="GO:0016787">
    <property type="term" value="F:hydrolase activity"/>
    <property type="evidence" value="ECO:0007669"/>
    <property type="project" value="UniProtKB-KW"/>
</dbReference>
<reference evidence="15 16" key="1">
    <citation type="submission" date="2015-09" db="EMBL/GenBank/DDBJ databases">
        <title>Host preference determinants of Valsa canker pathogens revealed by comparative genomics.</title>
        <authorList>
            <person name="Yin Z."/>
            <person name="Huang L."/>
        </authorList>
    </citation>
    <scope>NUCLEOTIDE SEQUENCE [LARGE SCALE GENOMIC DNA]</scope>
    <source>
        <strain evidence="15 16">03-1</strain>
    </source>
</reference>
<dbReference type="InterPro" id="IPR049730">
    <property type="entry name" value="SNF2/RAD54-like_C"/>
</dbReference>
<feature type="region of interest" description="Disordered" evidence="12">
    <location>
        <begin position="816"/>
        <end position="973"/>
    </location>
</feature>
<keyword evidence="5" id="KW-0678">Repressor</keyword>
<feature type="compositionally biased region" description="Basic and acidic residues" evidence="12">
    <location>
        <begin position="931"/>
        <end position="944"/>
    </location>
</feature>
<evidence type="ECO:0000313" key="15">
    <source>
        <dbReference type="EMBL" id="ROW04583.1"/>
    </source>
</evidence>
<dbReference type="CDD" id="cd18008">
    <property type="entry name" value="DEXDc_SHPRH-like"/>
    <property type="match status" value="1"/>
</dbReference>
<comment type="subcellular location">
    <subcellularLocation>
        <location evidence="2">Cytoplasm</location>
    </subcellularLocation>
    <subcellularLocation>
        <location evidence="1">Nucleus</location>
    </subcellularLocation>
</comment>
<evidence type="ECO:0000256" key="8">
    <source>
        <dbReference type="ARBA" id="ARBA00022840"/>
    </source>
</evidence>
<evidence type="ECO:0000256" key="4">
    <source>
        <dbReference type="ARBA" id="ARBA00022490"/>
    </source>
</evidence>
<dbReference type="InterPro" id="IPR001650">
    <property type="entry name" value="Helicase_C-like"/>
</dbReference>
<comment type="caution">
    <text evidence="15">The sequence shown here is derived from an EMBL/GenBank/DDBJ whole genome shotgun (WGS) entry which is preliminary data.</text>
</comment>
<evidence type="ECO:0000256" key="2">
    <source>
        <dbReference type="ARBA" id="ARBA00004496"/>
    </source>
</evidence>
<dbReference type="InterPro" id="IPR027417">
    <property type="entry name" value="P-loop_NTPase"/>
</dbReference>
<evidence type="ECO:0000256" key="6">
    <source>
        <dbReference type="ARBA" id="ARBA00022741"/>
    </source>
</evidence>
<feature type="compositionally biased region" description="Low complexity" evidence="12">
    <location>
        <begin position="537"/>
        <end position="555"/>
    </location>
</feature>
<dbReference type="PANTHER" id="PTHR45626">
    <property type="entry name" value="TRANSCRIPTION TERMINATION FACTOR 2-RELATED"/>
    <property type="match status" value="1"/>
</dbReference>
<dbReference type="EMBL" id="LKEA01000014">
    <property type="protein sequence ID" value="ROW04583.1"/>
    <property type="molecule type" value="Genomic_DNA"/>
</dbReference>
<evidence type="ECO:0008006" key="17">
    <source>
        <dbReference type="Google" id="ProtNLM"/>
    </source>
</evidence>
<keyword evidence="7" id="KW-0378">Hydrolase</keyword>
<dbReference type="InterPro" id="IPR050628">
    <property type="entry name" value="SNF2_RAD54_helicase_TF"/>
</dbReference>
<dbReference type="GO" id="GO:0005634">
    <property type="term" value="C:nucleus"/>
    <property type="evidence" value="ECO:0007669"/>
    <property type="project" value="UniProtKB-SubCell"/>
</dbReference>
<feature type="region of interest" description="Disordered" evidence="12">
    <location>
        <begin position="494"/>
        <end position="603"/>
    </location>
</feature>
<feature type="region of interest" description="Disordered" evidence="12">
    <location>
        <begin position="644"/>
        <end position="772"/>
    </location>
</feature>
<keyword evidence="16" id="KW-1185">Reference proteome</keyword>
<dbReference type="AlphaFoldDB" id="A0A423WML0"/>
<evidence type="ECO:0000256" key="11">
    <source>
        <dbReference type="ARBA" id="ARBA00023242"/>
    </source>
</evidence>
<feature type="compositionally biased region" description="Low complexity" evidence="12">
    <location>
        <begin position="592"/>
        <end position="603"/>
    </location>
</feature>
<evidence type="ECO:0000256" key="12">
    <source>
        <dbReference type="SAM" id="MobiDB-lite"/>
    </source>
</evidence>
<evidence type="ECO:0000256" key="7">
    <source>
        <dbReference type="ARBA" id="ARBA00022801"/>
    </source>
</evidence>
<feature type="compositionally biased region" description="Basic and acidic residues" evidence="12">
    <location>
        <begin position="568"/>
        <end position="578"/>
    </location>
</feature>
<dbReference type="PROSITE" id="PS51194">
    <property type="entry name" value="HELICASE_CTER"/>
    <property type="match status" value="1"/>
</dbReference>
<dbReference type="OrthoDB" id="2359117at2759"/>
<feature type="compositionally biased region" description="Polar residues" evidence="12">
    <location>
        <begin position="661"/>
        <end position="671"/>
    </location>
</feature>
<dbReference type="PROSITE" id="PS51192">
    <property type="entry name" value="HELICASE_ATP_BIND_1"/>
    <property type="match status" value="1"/>
</dbReference>
<dbReference type="CDD" id="cd18793">
    <property type="entry name" value="SF2_C_SNF"/>
    <property type="match status" value="1"/>
</dbReference>
<name>A0A423WML0_9PEZI</name>
<gene>
    <name evidence="15" type="ORF">VMCG_05057</name>
</gene>
<sequence>MFRREQGWAFDENGQDIWEAKDGHQEIFVNKISGLCETEEPPPLRGGIIADPMGLGKTLTMIALAASDLDRVQLETGSTYECEGDLYQADATLIIVPPPLLGTWEEQLSEHVSGDALKYRRHYGKSKVADGRDLEGVNVVLTTFHTVSTDWKTAKTPSSSILFSVHWRRIILDEAHFIRNEYSRMSRAVCDMEATSRWAVTGTPIQNRLDDLATLLKFIRAYPYDDPKHFKADISALWKSGEDEKAVTRLKYLGGCLVLRRPKTTISLPARRDQLYAVEFTHNERQAYETVRERAITRIDEALQSSSEASKGSAVVFSTWRLTLDLVEAGLNEALIQSIRFDGKVPQRERQRVVDRFKTDAGVRVMLLTLSCGAVGLTLTAASRAYLLEPHWNPTLEEQALARIHRIGQTREVTTVRFYVRDSFEERVMELQASKKQLAGVLLSQHDGETDDRLGSLHAGVVHNHHNHTLPTSNPLPPREIISQVRPSAAEPYPLQKQLSSTSDSQATISSSDSNRVFTPPVIERTGSEGGAGSGQGSSQETQLLQLSQLAAAQEKMPDLGSRSSVKRTADGTVKEPRLSPSASPRRTVGHSRNTSAVSAASTASSRVTELSSELRARMSYALLKVNNGWESRTINEVENLASRAASPASSNSTIPGVARSSASPQIQTSHRPPLTSHAAPTSNQVSEGVRRRSPASSESHTMSAQLQTIHPLAPPVSIQPHRTEGHPRRNSSPKNTPNFLSPRSHHASPHTPSLANLNLSPDQRSSRAAGDAMVVSPTHNNREKDAMEALLFMSSPGNSANMKHHFPVSSQPLERLRNGASAASSGHRTALPTSAPKRKSLPNGRPSHSSQPLPTAHSPKKRVGFEKSRSTLSEMDVDDSSSPRRHAGYVRPLAPARRVNGAADGQAHDRLSVPLASVSGRPARPKPRIRSYEDLDAVLDRVAAEASSSDSEREIEIPGPSRRREGSAGVRA</sequence>
<feature type="compositionally biased region" description="Polar residues" evidence="12">
    <location>
        <begin position="731"/>
        <end position="742"/>
    </location>
</feature>
<evidence type="ECO:0000259" key="13">
    <source>
        <dbReference type="PROSITE" id="PS51192"/>
    </source>
</evidence>
<dbReference type="SUPFAM" id="SSF52540">
    <property type="entry name" value="P-loop containing nucleoside triphosphate hydrolases"/>
    <property type="match status" value="2"/>
</dbReference>
<keyword evidence="8" id="KW-0067">ATP-binding</keyword>
<feature type="compositionally biased region" description="Basic and acidic residues" evidence="12">
    <location>
        <begin position="951"/>
        <end position="967"/>
    </location>
</feature>
<feature type="compositionally biased region" description="Polar residues" evidence="12">
    <location>
        <begin position="695"/>
        <end position="709"/>
    </location>
</feature>
<evidence type="ECO:0000313" key="16">
    <source>
        <dbReference type="Proteomes" id="UP000283895"/>
    </source>
</evidence>
<protein>
    <recommendedName>
        <fullName evidence="17">Helicase ATP-binding domain-containing protein</fullName>
    </recommendedName>
</protein>
<accession>A0A423WML0</accession>
<feature type="compositionally biased region" description="Polar residues" evidence="12">
    <location>
        <begin position="751"/>
        <end position="764"/>
    </location>
</feature>
<dbReference type="STRING" id="356882.A0A423WML0"/>
<dbReference type="Gene3D" id="3.40.50.300">
    <property type="entry name" value="P-loop containing nucleotide triphosphate hydrolases"/>
    <property type="match status" value="1"/>
</dbReference>